<evidence type="ECO:0000256" key="2">
    <source>
        <dbReference type="ARBA" id="ARBA00022679"/>
    </source>
</evidence>
<dbReference type="SUPFAM" id="SSF82199">
    <property type="entry name" value="SET domain"/>
    <property type="match status" value="1"/>
</dbReference>
<accession>A0A0H5C4H4</accession>
<name>A0A0H5C4H4_CYBJN</name>
<dbReference type="Gene3D" id="3.90.1410.10">
    <property type="entry name" value="set domain protein methyltransferase, domain 1"/>
    <property type="match status" value="1"/>
</dbReference>
<proteinExistence type="predicted"/>
<dbReference type="InterPro" id="IPR001214">
    <property type="entry name" value="SET_dom"/>
</dbReference>
<evidence type="ECO:0000256" key="3">
    <source>
        <dbReference type="ARBA" id="ARBA00022691"/>
    </source>
</evidence>
<reference evidence="6" key="1">
    <citation type="journal article" date="2015" name="J. Biotechnol.">
        <title>The structure of the Cyberlindnera jadinii genome and its relation to Candida utilis analyzed by the occurrence of single nucleotide polymorphisms.</title>
        <authorList>
            <person name="Rupp O."/>
            <person name="Brinkrolf K."/>
            <person name="Buerth C."/>
            <person name="Kunigo M."/>
            <person name="Schneider J."/>
            <person name="Jaenicke S."/>
            <person name="Goesmann A."/>
            <person name="Puehler A."/>
            <person name="Jaeger K.-E."/>
            <person name="Ernst J.F."/>
        </authorList>
    </citation>
    <scope>NUCLEOTIDE SEQUENCE [LARGE SCALE GENOMIC DNA]</scope>
    <source>
        <strain evidence="6">ATCC 18201 / CBS 1600 / BCRC 20928 / JCM 3617 / NBRC 0987 / NRRL Y-1542</strain>
    </source>
</reference>
<dbReference type="InterPro" id="IPR046341">
    <property type="entry name" value="SET_dom_sf"/>
</dbReference>
<dbReference type="PROSITE" id="PS50280">
    <property type="entry name" value="SET"/>
    <property type="match status" value="1"/>
</dbReference>
<sequence>MISEAASMPDKLQALISWLESNGGNSISGSIRADATSYGGRGLFANGSIDKGKQLIKISHQCLMNFSTVMAHITSWRSDGHVVNKAKLAHSRGEGDSITTLYAKMDIAQLQSLSSFQIVTMFIYLENQRGSKSWWFPFIDSLPPMTDFQQSPLVWKLHDDARVKSLPRSTSIHCDKMFDRFNRDYTTVQSFVHGLEIDREVYLWTWFCVNSRCLYMEIPEGHDKDDNFTLAPYVDLINHSPREQCILKIDHTGFHVLTSTTYSENEELYLSYGPHSNEFLLCEYGFMLDINPWNDVDITSKITPMLDNIQVDFLKSKGYYGDYTMTFEDISFRIEVALAVIIEDDNKMEQNRRLNALLNGISDGSYYKRHSSKILLALFEALEQELDDSITRCKDETVKSLYTQQLRIVEHQMLQLIQ</sequence>
<dbReference type="PANTHER" id="PTHR13271:SF47">
    <property type="entry name" value="ACTIN-HISTIDINE N-METHYLTRANSFERASE"/>
    <property type="match status" value="1"/>
</dbReference>
<dbReference type="CDD" id="cd19177">
    <property type="entry name" value="SET_SETD4"/>
    <property type="match status" value="1"/>
</dbReference>
<keyword evidence="3" id="KW-0949">S-adenosyl-L-methionine</keyword>
<dbReference type="PANTHER" id="PTHR13271">
    <property type="entry name" value="UNCHARACTERIZED PUTATIVE METHYLTRANSFERASE"/>
    <property type="match status" value="1"/>
</dbReference>
<evidence type="ECO:0000313" key="5">
    <source>
        <dbReference type="EMBL" id="CEP23035.1"/>
    </source>
</evidence>
<dbReference type="AlphaFoldDB" id="A0A0H5C4H4"/>
<protein>
    <recommendedName>
        <fullName evidence="4">SET domain-containing protein</fullName>
    </recommendedName>
</protein>
<dbReference type="InterPro" id="IPR016852">
    <property type="entry name" value="SET_MeTrfase"/>
</dbReference>
<dbReference type="EMBL" id="CDQK01000004">
    <property type="protein sequence ID" value="CEP23035.1"/>
    <property type="molecule type" value="Genomic_DNA"/>
</dbReference>
<organism evidence="5 6">
    <name type="scientific">Cyberlindnera jadinii (strain ATCC 18201 / CBS 1600 / BCRC 20928 / JCM 3617 / NBRC 0987 / NRRL Y-1542)</name>
    <name type="common">Torula yeast</name>
    <name type="synonym">Candida utilis</name>
    <dbReference type="NCBI Taxonomy" id="983966"/>
    <lineage>
        <taxon>Eukaryota</taxon>
        <taxon>Fungi</taxon>
        <taxon>Dikarya</taxon>
        <taxon>Ascomycota</taxon>
        <taxon>Saccharomycotina</taxon>
        <taxon>Saccharomycetes</taxon>
        <taxon>Phaffomycetales</taxon>
        <taxon>Phaffomycetaceae</taxon>
        <taxon>Cyberlindnera</taxon>
    </lineage>
</organism>
<dbReference type="InterPro" id="IPR050600">
    <property type="entry name" value="SETD3_SETD6_MTase"/>
</dbReference>
<dbReference type="Proteomes" id="UP000038830">
    <property type="component" value="Unassembled WGS sequence"/>
</dbReference>
<keyword evidence="2" id="KW-0808">Transferase</keyword>
<dbReference type="GO" id="GO:0016279">
    <property type="term" value="F:protein-lysine N-methyltransferase activity"/>
    <property type="evidence" value="ECO:0007669"/>
    <property type="project" value="InterPro"/>
</dbReference>
<dbReference type="Pfam" id="PF00856">
    <property type="entry name" value="SET"/>
    <property type="match status" value="1"/>
</dbReference>
<dbReference type="PIRSF" id="PIRSF027158">
    <property type="entry name" value="Lys_MTase_YDR198C_prd"/>
    <property type="match status" value="1"/>
</dbReference>
<dbReference type="GO" id="GO:0032259">
    <property type="term" value="P:methylation"/>
    <property type="evidence" value="ECO:0007669"/>
    <property type="project" value="UniProtKB-KW"/>
</dbReference>
<gene>
    <name evidence="5" type="ORF">BN1211_3532</name>
</gene>
<dbReference type="InterPro" id="IPR044429">
    <property type="entry name" value="SETD4_SET"/>
</dbReference>
<evidence type="ECO:0000313" key="6">
    <source>
        <dbReference type="Proteomes" id="UP000038830"/>
    </source>
</evidence>
<evidence type="ECO:0000259" key="4">
    <source>
        <dbReference type="PROSITE" id="PS50280"/>
    </source>
</evidence>
<keyword evidence="1" id="KW-0489">Methyltransferase</keyword>
<feature type="domain" description="SET" evidence="4">
    <location>
        <begin position="10"/>
        <end position="273"/>
    </location>
</feature>
<evidence type="ECO:0000256" key="1">
    <source>
        <dbReference type="ARBA" id="ARBA00022603"/>
    </source>
</evidence>